<evidence type="ECO:0000256" key="3">
    <source>
        <dbReference type="ARBA" id="ARBA00069384"/>
    </source>
</evidence>
<accession>A0A8D2N1L4</accession>
<dbReference type="InterPro" id="IPR036412">
    <property type="entry name" value="HAD-like_sf"/>
</dbReference>
<reference evidence="5" key="1">
    <citation type="submission" date="2025-08" db="UniProtKB">
        <authorList>
            <consortium name="Ensembl"/>
        </authorList>
    </citation>
    <scope>IDENTIFICATION</scope>
</reference>
<comment type="similarity">
    <text evidence="1">Belongs to the HAD-like hydrolase superfamily.</text>
</comment>
<dbReference type="FunFam" id="3.40.50.1000:FF:000081">
    <property type="entry name" value="Haloacid dehalogenase like hydrolase domain containing 5"/>
    <property type="match status" value="1"/>
</dbReference>
<dbReference type="InterPro" id="IPR023214">
    <property type="entry name" value="HAD_sf"/>
</dbReference>
<dbReference type="AlphaFoldDB" id="A0A8D2N1L4"/>
<protein>
    <recommendedName>
        <fullName evidence="3">Haloacid dehalogenase-like hydrolase domain-containing 5</fullName>
    </recommendedName>
</protein>
<evidence type="ECO:0000313" key="6">
    <source>
        <dbReference type="Proteomes" id="UP000694413"/>
    </source>
</evidence>
<dbReference type="GO" id="GO:0046474">
    <property type="term" value="P:glycerophospholipid biosynthetic process"/>
    <property type="evidence" value="ECO:0007669"/>
    <property type="project" value="TreeGrafter"/>
</dbReference>
<dbReference type="NCBIfam" id="TIGR01460">
    <property type="entry name" value="HAD-SF-IIA"/>
    <property type="match status" value="1"/>
</dbReference>
<dbReference type="Gene3D" id="3.40.50.1000">
    <property type="entry name" value="HAD superfamily/HAD-like"/>
    <property type="match status" value="2"/>
</dbReference>
<evidence type="ECO:0000256" key="2">
    <source>
        <dbReference type="ARBA" id="ARBA00022729"/>
    </source>
</evidence>
<reference evidence="5" key="2">
    <citation type="submission" date="2025-09" db="UniProtKB">
        <authorList>
            <consortium name="Ensembl"/>
        </authorList>
    </citation>
    <scope>IDENTIFICATION</scope>
</reference>
<keyword evidence="2" id="KW-0732">Signal</keyword>
<dbReference type="Ensembl" id="ENSZALT00000019539.1">
    <property type="protein sequence ID" value="ENSZALP00000014398.1"/>
    <property type="gene ID" value="ENSZALG00000011950.1"/>
</dbReference>
<dbReference type="NCBIfam" id="TIGR01456">
    <property type="entry name" value="CECR5"/>
    <property type="match status" value="1"/>
</dbReference>
<dbReference type="Proteomes" id="UP000694413">
    <property type="component" value="Unassembled WGS sequence"/>
</dbReference>
<dbReference type="InterPro" id="IPR006353">
    <property type="entry name" value="HAD-SF_hydro_IIA_CECR5"/>
</dbReference>
<dbReference type="Pfam" id="PF13344">
    <property type="entry name" value="Hydrolase_6"/>
    <property type="match status" value="1"/>
</dbReference>
<feature type="region of interest" description="Disordered" evidence="4">
    <location>
        <begin position="1"/>
        <end position="30"/>
    </location>
</feature>
<evidence type="ECO:0000256" key="4">
    <source>
        <dbReference type="SAM" id="MobiDB-lite"/>
    </source>
</evidence>
<organism evidence="5 6">
    <name type="scientific">Zonotrichia albicollis</name>
    <name type="common">White-throated sparrow</name>
    <name type="synonym">Fringilla albicollis</name>
    <dbReference type="NCBI Taxonomy" id="44394"/>
    <lineage>
        <taxon>Eukaryota</taxon>
        <taxon>Metazoa</taxon>
        <taxon>Chordata</taxon>
        <taxon>Craniata</taxon>
        <taxon>Vertebrata</taxon>
        <taxon>Euteleostomi</taxon>
        <taxon>Archelosauria</taxon>
        <taxon>Archosauria</taxon>
        <taxon>Dinosauria</taxon>
        <taxon>Saurischia</taxon>
        <taxon>Theropoda</taxon>
        <taxon>Coelurosauria</taxon>
        <taxon>Aves</taxon>
        <taxon>Neognathae</taxon>
        <taxon>Neoaves</taxon>
        <taxon>Telluraves</taxon>
        <taxon>Australaves</taxon>
        <taxon>Passeriformes</taxon>
        <taxon>Passerellidae</taxon>
        <taxon>Zonotrichia</taxon>
    </lineage>
</organism>
<dbReference type="PANTHER" id="PTHR14269:SF43">
    <property type="entry name" value="HALOACID DEHALOGENASE-LIKE HYDROLASE DOMAIN-CONTAINING 5"/>
    <property type="match status" value="1"/>
</dbReference>
<dbReference type="PANTHER" id="PTHR14269">
    <property type="entry name" value="CDP-DIACYLGLYCEROL--GLYCEROL-3-PHOSPHATE 3-PHOSPHATIDYLTRANSFERASE-RELATED"/>
    <property type="match status" value="1"/>
</dbReference>
<dbReference type="GO" id="GO:0005739">
    <property type="term" value="C:mitochondrion"/>
    <property type="evidence" value="ECO:0007669"/>
    <property type="project" value="TreeGrafter"/>
</dbReference>
<dbReference type="InterPro" id="IPR050324">
    <property type="entry name" value="CDP-alcohol_PTase-I"/>
</dbReference>
<evidence type="ECO:0000313" key="5">
    <source>
        <dbReference type="Ensembl" id="ENSZALP00000014398.1"/>
    </source>
</evidence>
<dbReference type="SUPFAM" id="SSF56784">
    <property type="entry name" value="HAD-like"/>
    <property type="match status" value="1"/>
</dbReference>
<proteinExistence type="inferred from homology"/>
<keyword evidence="6" id="KW-1185">Reference proteome</keyword>
<evidence type="ECO:0000256" key="1">
    <source>
        <dbReference type="ARBA" id="ARBA00007958"/>
    </source>
</evidence>
<sequence length="371" mass="40454">AGGAGPALARHAPGAAAAARPARGRPPAAAAGPRVLPSFGFLFDIDGVLVRGRTPIPAARAAFGKLVNPQGQFLVPVVFVTNAGNCLRQKKAEQLSHLLGISQDQVMMSHSPLRMFKRYHKKCVLVSGQGPLLDIARDLGFCQPITIDTLREKRPLLDAVDHDRRPNVLVSDVSVVLFGEPVRWETSLQLIIDVLLTSGYPGNPYGQESYPHIPVLACNMDLMWVAEAQSPRFGHGTFMVCLENIYKKITGRDLKYEALMGKPSRLTYQYAEHLIRAQALQRSWEQPIQTLYAVGFCGVFLRLQSDFVVCSSVCSADFVVCSSVCSQVLWCVPPFAEPCNPPALPALLVPLSQWFLSSCQCLSACSGRTLP</sequence>
<dbReference type="InterPro" id="IPR006357">
    <property type="entry name" value="HAD-SF_hydro_IIA"/>
</dbReference>
<name>A0A8D2N1L4_ZONAL</name>